<evidence type="ECO:0000313" key="4">
    <source>
        <dbReference type="Proteomes" id="UP000256488"/>
    </source>
</evidence>
<dbReference type="Pfam" id="PF15565">
    <property type="entry name" value="Imm30"/>
    <property type="match status" value="1"/>
</dbReference>
<dbReference type="AlphaFoldDB" id="A0A3E0WFM4"/>
<evidence type="ECO:0000313" key="5">
    <source>
        <dbReference type="Proteomes" id="UP001356080"/>
    </source>
</evidence>
<evidence type="ECO:0000313" key="2">
    <source>
        <dbReference type="EMBL" id="MEF2294068.1"/>
    </source>
</evidence>
<organism evidence="3 4">
    <name type="scientific">Virgibacillus dokdonensis</name>
    <dbReference type="NCBI Taxonomy" id="302167"/>
    <lineage>
        <taxon>Bacteria</taxon>
        <taxon>Bacillati</taxon>
        <taxon>Bacillota</taxon>
        <taxon>Bacilli</taxon>
        <taxon>Bacillales</taxon>
        <taxon>Bacillaceae</taxon>
        <taxon>Virgibacillus</taxon>
    </lineage>
</organism>
<gene>
    <name evidence="3" type="ORF">CAI16_20140</name>
    <name evidence="2" type="ORF">V2W34_18960</name>
</gene>
<dbReference type="EMBL" id="NFZX01000115">
    <property type="protein sequence ID" value="RFA31744.1"/>
    <property type="molecule type" value="Genomic_DNA"/>
</dbReference>
<dbReference type="RefSeq" id="WP_116279815.1">
    <property type="nucleotide sequence ID" value="NZ_JAZHPM010000066.1"/>
</dbReference>
<evidence type="ECO:0000313" key="3">
    <source>
        <dbReference type="EMBL" id="RFA31744.1"/>
    </source>
</evidence>
<dbReference type="Proteomes" id="UP000256488">
    <property type="component" value="Unassembled WGS sequence"/>
</dbReference>
<sequence>MDIKLYLNKLYDNRLLENETEIQIFEECLSKILYYGDVSVIPRLCLAFDDETEQYEIMFGLIHSIENLYKNNMEKGLTLIAKSIPKIMNRGKEWAEILHYRILNHSRVRLTYGEILSQLDSPTRNVVIGLLIEIKNEDPDMFKESVDEIMSLI</sequence>
<comment type="caution">
    <text evidence="3">The sequence shown here is derived from an EMBL/GenBank/DDBJ whole genome shotgun (WGS) entry which is preliminary data.</text>
</comment>
<proteinExistence type="predicted"/>
<accession>A0A3E0WFM4</accession>
<feature type="domain" description="Immunity protein 30" evidence="1">
    <location>
        <begin position="12"/>
        <end position="111"/>
    </location>
</feature>
<reference evidence="3 4" key="1">
    <citation type="submission" date="2017-05" db="EMBL/GenBank/DDBJ databases">
        <title>Virgibacillus sp. AK90 isolated from a saltern of Kakinada, India.</title>
        <authorList>
            <person name="Gupta V."/>
            <person name="Sidhu C."/>
            <person name="Korpole S."/>
            <person name="Pinnaka A.K."/>
        </authorList>
    </citation>
    <scope>NUCLEOTIDE SEQUENCE [LARGE SCALE GENOMIC DNA]</scope>
    <source>
        <strain evidence="3 4">AK90</strain>
    </source>
</reference>
<dbReference type="EMBL" id="JAZHPM010000066">
    <property type="protein sequence ID" value="MEF2294068.1"/>
    <property type="molecule type" value="Genomic_DNA"/>
</dbReference>
<protein>
    <submittedName>
        <fullName evidence="2">Imm30 family immunity protein</fullName>
    </submittedName>
</protein>
<dbReference type="Proteomes" id="UP001356080">
    <property type="component" value="Unassembled WGS sequence"/>
</dbReference>
<name>A0A3E0WFM4_9BACI</name>
<keyword evidence="5" id="KW-1185">Reference proteome</keyword>
<dbReference type="InterPro" id="IPR029084">
    <property type="entry name" value="Imm30"/>
</dbReference>
<reference evidence="2 5" key="2">
    <citation type="submission" date="2024-01" db="EMBL/GenBank/DDBJ databases">
        <title>Survival strategy associated with biotechnological potential of Virgibacillus dokdonensis T4.6 isolated from salt-fermented shrimp paste.</title>
        <authorList>
            <person name="Doan T.V."/>
            <person name="Quach N.T."/>
            <person name="Phi Q.-T."/>
        </authorList>
    </citation>
    <scope>NUCLEOTIDE SEQUENCE [LARGE SCALE GENOMIC DNA]</scope>
    <source>
        <strain evidence="2 5">T4.6</strain>
    </source>
</reference>
<evidence type="ECO:0000259" key="1">
    <source>
        <dbReference type="Pfam" id="PF15565"/>
    </source>
</evidence>